<protein>
    <submittedName>
        <fullName evidence="2">Uncharacterized protein</fullName>
    </submittedName>
</protein>
<evidence type="ECO:0000313" key="2">
    <source>
        <dbReference type="EMBL" id="KAA8901964.1"/>
    </source>
</evidence>
<dbReference type="OrthoDB" id="5415592at2759"/>
<organism evidence="2 3">
    <name type="scientific">Diutina rugosa</name>
    <name type="common">Yeast</name>
    <name type="synonym">Candida rugosa</name>
    <dbReference type="NCBI Taxonomy" id="5481"/>
    <lineage>
        <taxon>Eukaryota</taxon>
        <taxon>Fungi</taxon>
        <taxon>Dikarya</taxon>
        <taxon>Ascomycota</taxon>
        <taxon>Saccharomycotina</taxon>
        <taxon>Pichiomycetes</taxon>
        <taxon>Debaryomycetaceae</taxon>
        <taxon>Diutina</taxon>
    </lineage>
</organism>
<dbReference type="RefSeq" id="XP_034012151.1">
    <property type="nucleotide sequence ID" value="XM_034155731.1"/>
</dbReference>
<gene>
    <name evidence="2" type="ORF">DIURU_003015</name>
</gene>
<comment type="caution">
    <text evidence="2">The sequence shown here is derived from an EMBL/GenBank/DDBJ whole genome shotgun (WGS) entry which is preliminary data.</text>
</comment>
<dbReference type="GeneID" id="54781666"/>
<dbReference type="AlphaFoldDB" id="A0A642UMF2"/>
<dbReference type="EMBL" id="SWFT01000096">
    <property type="protein sequence ID" value="KAA8901964.1"/>
    <property type="molecule type" value="Genomic_DNA"/>
</dbReference>
<feature type="signal peptide" evidence="1">
    <location>
        <begin position="1"/>
        <end position="17"/>
    </location>
</feature>
<reference evidence="2 3" key="1">
    <citation type="submission" date="2019-07" db="EMBL/GenBank/DDBJ databases">
        <title>Genome assembly of two rare yeast pathogens: Diutina rugosa and Trichomonascus ciferrii.</title>
        <authorList>
            <person name="Mixao V."/>
            <person name="Saus E."/>
            <person name="Hansen A."/>
            <person name="Lass-Flor C."/>
            <person name="Gabaldon T."/>
        </authorList>
    </citation>
    <scope>NUCLEOTIDE SEQUENCE [LARGE SCALE GENOMIC DNA]</scope>
    <source>
        <strain evidence="2 3">CBS 613</strain>
    </source>
</reference>
<sequence>MKFTIAAISLLTSLVAADQAFNGITVRTGTKFQFGQLSVENDEVFINDQDGAAISFVLKDDGSLQDTNSNKYFTFNDRSALATTDEPDKQFSFHEVYLKHGDSSGFYACPDGDKYYLSGNDCEGSTPVAVYVDKA</sequence>
<dbReference type="Proteomes" id="UP000449547">
    <property type="component" value="Unassembled WGS sequence"/>
</dbReference>
<proteinExistence type="predicted"/>
<dbReference type="VEuPathDB" id="FungiDB:DIURU_003015"/>
<evidence type="ECO:0000256" key="1">
    <source>
        <dbReference type="SAM" id="SignalP"/>
    </source>
</evidence>
<accession>A0A642UMF2</accession>
<keyword evidence="1" id="KW-0732">Signal</keyword>
<feature type="chain" id="PRO_5024988425" evidence="1">
    <location>
        <begin position="18"/>
        <end position="135"/>
    </location>
</feature>
<evidence type="ECO:0000313" key="3">
    <source>
        <dbReference type="Proteomes" id="UP000449547"/>
    </source>
</evidence>
<keyword evidence="3" id="KW-1185">Reference proteome</keyword>
<name>A0A642UMF2_DIURU</name>